<organism evidence="2 3">
    <name type="scientific">Tropicibacter oceani</name>
    <dbReference type="NCBI Taxonomy" id="3058420"/>
    <lineage>
        <taxon>Bacteria</taxon>
        <taxon>Pseudomonadati</taxon>
        <taxon>Pseudomonadota</taxon>
        <taxon>Alphaproteobacteria</taxon>
        <taxon>Rhodobacterales</taxon>
        <taxon>Roseobacteraceae</taxon>
        <taxon>Tropicibacter</taxon>
    </lineage>
</organism>
<dbReference type="EMBL" id="CP124616">
    <property type="protein sequence ID" value="WGW02319.1"/>
    <property type="molecule type" value="Genomic_DNA"/>
</dbReference>
<sequence>MAYATDLNTRAQNSFGARFSSLIVDLKARMARRSVYKTTLRELSSLSDRELNDLGLSRSMIRRVAYQAAYEM</sequence>
<proteinExistence type="predicted"/>
<accession>A0ABY8QCV3</accession>
<feature type="domain" description="YjiS-like" evidence="1">
    <location>
        <begin position="27"/>
        <end position="62"/>
    </location>
</feature>
<dbReference type="Pfam" id="PF06568">
    <property type="entry name" value="YjiS-like"/>
    <property type="match status" value="1"/>
</dbReference>
<dbReference type="RefSeq" id="WP_282298953.1">
    <property type="nucleotide sequence ID" value="NZ_CP124616.1"/>
</dbReference>
<dbReference type="Proteomes" id="UP001241605">
    <property type="component" value="Chromosome"/>
</dbReference>
<evidence type="ECO:0000259" key="1">
    <source>
        <dbReference type="Pfam" id="PF06568"/>
    </source>
</evidence>
<gene>
    <name evidence="2" type="ORF">QF118_10170</name>
</gene>
<dbReference type="InterPro" id="IPR009506">
    <property type="entry name" value="YjiS-like"/>
</dbReference>
<evidence type="ECO:0000313" key="3">
    <source>
        <dbReference type="Proteomes" id="UP001241605"/>
    </source>
</evidence>
<name>A0ABY8QCV3_9RHOB</name>
<reference evidence="2 3" key="1">
    <citation type="submission" date="2023-05" db="EMBL/GenBank/DDBJ databases">
        <title>YMD87, complete Genome.</title>
        <authorList>
            <person name="Zhang J."/>
            <person name="Xu X."/>
        </authorList>
    </citation>
    <scope>NUCLEOTIDE SEQUENCE [LARGE SCALE GENOMIC DNA]</scope>
    <source>
        <strain evidence="2 3">YMD87</strain>
    </source>
</reference>
<evidence type="ECO:0000313" key="2">
    <source>
        <dbReference type="EMBL" id="WGW02319.1"/>
    </source>
</evidence>
<keyword evidence="3" id="KW-1185">Reference proteome</keyword>
<protein>
    <submittedName>
        <fullName evidence="2">DUF1127 domain-containing protein</fullName>
    </submittedName>
</protein>